<evidence type="ECO:0000313" key="15">
    <source>
        <dbReference type="Ensembl" id="ENSACLP00000050916.1"/>
    </source>
</evidence>
<dbReference type="GO" id="GO:0007094">
    <property type="term" value="P:mitotic spindle assembly checkpoint signaling"/>
    <property type="evidence" value="ECO:0007669"/>
    <property type="project" value="TreeGrafter"/>
</dbReference>
<feature type="domain" description="Centromere/kinetochore protein zw10 N-terminal" evidence="11">
    <location>
        <begin position="27"/>
        <end position="118"/>
    </location>
</feature>
<name>A0AAX7T9Y3_ASTCA</name>
<dbReference type="PANTHER" id="PTHR12205">
    <property type="entry name" value="CENTROMERE/KINETOCHORE PROTEIN ZW10"/>
    <property type="match status" value="1"/>
</dbReference>
<dbReference type="InterPro" id="IPR009361">
    <property type="entry name" value="Zw10_N"/>
</dbReference>
<evidence type="ECO:0000256" key="3">
    <source>
        <dbReference type="ARBA" id="ARBA00006245"/>
    </source>
</evidence>
<keyword evidence="8" id="KW-0995">Kinetochore</keyword>
<organism evidence="15 16">
    <name type="scientific">Astatotilapia calliptera</name>
    <name type="common">Eastern happy</name>
    <name type="synonym">Chromis callipterus</name>
    <dbReference type="NCBI Taxonomy" id="8154"/>
    <lineage>
        <taxon>Eukaryota</taxon>
        <taxon>Metazoa</taxon>
        <taxon>Chordata</taxon>
        <taxon>Craniata</taxon>
        <taxon>Vertebrata</taxon>
        <taxon>Euteleostomi</taxon>
        <taxon>Actinopterygii</taxon>
        <taxon>Neopterygii</taxon>
        <taxon>Teleostei</taxon>
        <taxon>Neoteleostei</taxon>
        <taxon>Acanthomorphata</taxon>
        <taxon>Ovalentaria</taxon>
        <taxon>Cichlomorphae</taxon>
        <taxon>Cichliformes</taxon>
        <taxon>Cichlidae</taxon>
        <taxon>African cichlids</taxon>
        <taxon>Pseudocrenilabrinae</taxon>
        <taxon>Haplochromini</taxon>
        <taxon>Astatotilapia</taxon>
    </lineage>
</organism>
<keyword evidence="10" id="KW-0137">Centromere</keyword>
<reference evidence="15" key="2">
    <citation type="submission" date="2025-08" db="UniProtKB">
        <authorList>
            <consortium name="Ensembl"/>
        </authorList>
    </citation>
    <scope>IDENTIFICATION</scope>
</reference>
<evidence type="ECO:0008006" key="17">
    <source>
        <dbReference type="Google" id="ProtNLM"/>
    </source>
</evidence>
<feature type="domain" description="Centromere/kinetochore protein zw10 C-terminal" evidence="13">
    <location>
        <begin position="409"/>
        <end position="538"/>
    </location>
</feature>
<keyword evidence="6" id="KW-0132">Cell division</keyword>
<sequence>MASFVTEVLASSGKLEKEDLSGKISKMSRKVEDTKEEVCDMINKRYNDFLPSLQSSEELMLQVDAVSKEMDTLKNCIENEVQNVHVAVAEYTKLKQQLEKNTVIITMLGHLKEFHSAMEEFNKALLEKKYVDAANRLERARKSVGSLKRWKTSELPLLSALSSELTVQRENLIYHLGDEWKRLVIWKLPSTKGQVLLKNMLKPLVMYASLSVRVTEQQGEGTTLALQCLEESDEERCAPSKVYNKLLLVLKTLHSHLLDVSIGDKKLSAILGELIWEEMSHTIIHECLVHSIPTNSSQLEKYNTVIKETEEFEKSLKEMEYLQGDSTDLLKYARDVNCHFASKKCKDVIVAARKLMTSKMHNTVKITPDSKLRLPKLPAPSSESKVKPESLKEEVTMENSKQLSAWSLRLPACRISESVQQLMELALDTLCEAVGSSTQSALQLFFTVRNIFQLFYDVVPTYHKENLLKFPHLAAIQHNNCMYLAHHLLTLGHHFRNHLPQPLSEGVATFVDMVPGFRKLGAQCFLAQLNVQRAELLERLSTAHNFCNLDDEDNYTAASKAVRQDISSEDGNHLQTLCQTIIDEGPLVFIPLAEEKKNKKYQEEVPLYVKKWGTFKELVIVLQANLQEIVDRWADSKGPLALEFSSSEVKNLVRALFQNTERRAAALAKIK</sequence>
<evidence type="ECO:0000256" key="7">
    <source>
        <dbReference type="ARBA" id="ARBA00022776"/>
    </source>
</evidence>
<reference evidence="15" key="1">
    <citation type="submission" date="2018-05" db="EMBL/GenBank/DDBJ databases">
        <authorList>
            <person name="Datahose"/>
        </authorList>
    </citation>
    <scope>NUCLEOTIDE SEQUENCE</scope>
</reference>
<evidence type="ECO:0000256" key="8">
    <source>
        <dbReference type="ARBA" id="ARBA00022838"/>
    </source>
</evidence>
<dbReference type="PANTHER" id="PTHR12205:SF0">
    <property type="entry name" value="CENTROMERE_KINETOCHORE PROTEIN ZW10 HOMOLOG"/>
    <property type="match status" value="1"/>
</dbReference>
<dbReference type="GO" id="GO:0006888">
    <property type="term" value="P:endoplasmic reticulum to Golgi vesicle-mediated transport"/>
    <property type="evidence" value="ECO:0007669"/>
    <property type="project" value="TreeGrafter"/>
</dbReference>
<evidence type="ECO:0000256" key="5">
    <source>
        <dbReference type="ARBA" id="ARBA00022490"/>
    </source>
</evidence>
<evidence type="ECO:0000259" key="13">
    <source>
        <dbReference type="Pfam" id="PF20666"/>
    </source>
</evidence>
<evidence type="ECO:0000313" key="16">
    <source>
        <dbReference type="Proteomes" id="UP000265100"/>
    </source>
</evidence>
<evidence type="ECO:0000256" key="6">
    <source>
        <dbReference type="ARBA" id="ARBA00022618"/>
    </source>
</evidence>
<dbReference type="GO" id="GO:0005634">
    <property type="term" value="C:nucleus"/>
    <property type="evidence" value="ECO:0007669"/>
    <property type="project" value="InterPro"/>
</dbReference>
<dbReference type="GO" id="GO:1990423">
    <property type="term" value="C:RZZ complex"/>
    <property type="evidence" value="ECO:0007669"/>
    <property type="project" value="TreeGrafter"/>
</dbReference>
<evidence type="ECO:0000256" key="1">
    <source>
        <dbReference type="ARBA" id="ARBA00004496"/>
    </source>
</evidence>
<evidence type="ECO:0000256" key="10">
    <source>
        <dbReference type="ARBA" id="ARBA00023328"/>
    </source>
</evidence>
<feature type="domain" description="ZW10 C-terminal helical" evidence="14">
    <location>
        <begin position="563"/>
        <end position="670"/>
    </location>
</feature>
<dbReference type="InterPro" id="IPR048343">
    <property type="entry name" value="ZW10_C"/>
</dbReference>
<dbReference type="Proteomes" id="UP000265100">
    <property type="component" value="Chromosome 10"/>
</dbReference>
<evidence type="ECO:0000259" key="11">
    <source>
        <dbReference type="Pfam" id="PF06248"/>
    </source>
</evidence>
<dbReference type="Pfam" id="PF06248">
    <property type="entry name" value="Zw10_N"/>
    <property type="match status" value="1"/>
</dbReference>
<dbReference type="InterPro" id="IPR046362">
    <property type="entry name" value="Zw10/DSL1_C_sf"/>
</dbReference>
<evidence type="ECO:0000256" key="4">
    <source>
        <dbReference type="ARBA" id="ARBA00022454"/>
    </source>
</evidence>
<accession>A0AAX7T9Y3</accession>
<feature type="domain" description="Centromere/kinetochore protein zw10 middle" evidence="12">
    <location>
        <begin position="193"/>
        <end position="356"/>
    </location>
</feature>
<proteinExistence type="inferred from homology"/>
<dbReference type="Ensembl" id="ENSACLT00000087069.1">
    <property type="protein sequence ID" value="ENSACLP00000050916.1"/>
    <property type="gene ID" value="ENSACLG00000021186.2"/>
</dbReference>
<dbReference type="InterPro" id="IPR055148">
    <property type="entry name" value="ZW10_C_2"/>
</dbReference>
<dbReference type="GO" id="GO:0005737">
    <property type="term" value="C:cytoplasm"/>
    <property type="evidence" value="ECO:0007669"/>
    <property type="project" value="UniProtKB-SubCell"/>
</dbReference>
<protein>
    <recommendedName>
        <fullName evidence="17">Zw10 kinetochore protein</fullName>
    </recommendedName>
</protein>
<evidence type="ECO:0000259" key="12">
    <source>
        <dbReference type="Pfam" id="PF20665"/>
    </source>
</evidence>
<dbReference type="Pfam" id="PF20665">
    <property type="entry name" value="Zw10_middle"/>
    <property type="match status" value="1"/>
</dbReference>
<gene>
    <name evidence="15" type="primary">ZW10</name>
</gene>
<reference evidence="15" key="3">
    <citation type="submission" date="2025-09" db="UniProtKB">
        <authorList>
            <consortium name="Ensembl"/>
        </authorList>
    </citation>
    <scope>IDENTIFICATION</scope>
</reference>
<dbReference type="Pfam" id="PF20666">
    <property type="entry name" value="ZW10_C"/>
    <property type="match status" value="1"/>
</dbReference>
<dbReference type="AlphaFoldDB" id="A0AAX7T9Y3"/>
<comment type="similarity">
    <text evidence="3">Belongs to the ZW10 family.</text>
</comment>
<keyword evidence="9" id="KW-0131">Cell cycle</keyword>
<keyword evidence="7" id="KW-0498">Mitosis</keyword>
<evidence type="ECO:0000256" key="2">
    <source>
        <dbReference type="ARBA" id="ARBA00004629"/>
    </source>
</evidence>
<evidence type="ECO:0000256" key="9">
    <source>
        <dbReference type="ARBA" id="ARBA00023306"/>
    </source>
</evidence>
<keyword evidence="5" id="KW-0963">Cytoplasm</keyword>
<keyword evidence="4" id="KW-0158">Chromosome</keyword>
<dbReference type="GeneTree" id="ENSGT00390000016427"/>
<dbReference type="GO" id="GO:0051301">
    <property type="term" value="P:cell division"/>
    <property type="evidence" value="ECO:0007669"/>
    <property type="project" value="UniProtKB-KW"/>
</dbReference>
<dbReference type="InterPro" id="IPR048344">
    <property type="entry name" value="Zw10_middle"/>
</dbReference>
<keyword evidence="16" id="KW-1185">Reference proteome</keyword>
<dbReference type="Pfam" id="PF22766">
    <property type="entry name" value="ZW10_C2"/>
    <property type="match status" value="1"/>
</dbReference>
<dbReference type="Gene3D" id="1.10.357.150">
    <property type="match status" value="1"/>
</dbReference>
<evidence type="ECO:0000259" key="14">
    <source>
        <dbReference type="Pfam" id="PF22766"/>
    </source>
</evidence>
<comment type="subcellular location">
    <subcellularLocation>
        <location evidence="2">Chromosome</location>
        <location evidence="2">Centromere</location>
        <location evidence="2">Kinetochore</location>
    </subcellularLocation>
    <subcellularLocation>
        <location evidence="1">Cytoplasm</location>
    </subcellularLocation>
</comment>